<feature type="coiled-coil region" evidence="4">
    <location>
        <begin position="116"/>
        <end position="150"/>
    </location>
</feature>
<comment type="similarity">
    <text evidence="2">Belongs to the membrane fusion protein (MFP) (TC 8.A.1) family.</text>
</comment>
<organism evidence="7 8">
    <name type="scientific">Lysobacter stagni</name>
    <dbReference type="NCBI Taxonomy" id="3045172"/>
    <lineage>
        <taxon>Bacteria</taxon>
        <taxon>Pseudomonadati</taxon>
        <taxon>Pseudomonadota</taxon>
        <taxon>Gammaproteobacteria</taxon>
        <taxon>Lysobacterales</taxon>
        <taxon>Lysobacteraceae</taxon>
        <taxon>Lysobacter</taxon>
    </lineage>
</organism>
<evidence type="ECO:0000256" key="3">
    <source>
        <dbReference type="ARBA" id="ARBA00023054"/>
    </source>
</evidence>
<comment type="subcellular location">
    <subcellularLocation>
        <location evidence="1">Cell envelope</location>
    </subcellularLocation>
</comment>
<accession>A0ABT6XC10</accession>
<dbReference type="RefSeq" id="WP_283211192.1">
    <property type="nucleotide sequence ID" value="NZ_JASGBI010000001.1"/>
</dbReference>
<sequence length="427" mass="45282">MSIRDTSAQDRPVATAAQRHDPRRRWLLIGGAGVAALALVAWLVSGWSAGGRSFDGSRVRIAEVTRGDLVRDIAADGRVIAANSPVLYAISGGTVTLKVVAGDVVKKGQELAEIDSPELRSKLAQEESTLASLQAEASRAELDAQLARSAATKALNQAEIDRTAALRDLERQQRGFDGGAVSQIELAKAQDELKKADIGLAHSRQDATLQGRGAGLDTRNKALLADRQKAVVTELRRQVDALTLRAPFDGQVGQVQIAQRANVAANAPVLSVVDLTVFEVEIKVPESFARDLGIGMPAQITSGSGQAFAAQVSAVSPEVVNGEVTSRLRFTGKQPPGLRQNQRLSARIVLDTRRNVLMVERGPFVEQGGGNLAYVMDGSTAIRRPVRTGVSSLNAVEVLDGAQPGDRIVVSGSDLFGDAERVRISGE</sequence>
<evidence type="ECO:0000256" key="2">
    <source>
        <dbReference type="ARBA" id="ARBA00009477"/>
    </source>
</evidence>
<dbReference type="Proteomes" id="UP001321580">
    <property type="component" value="Unassembled WGS sequence"/>
</dbReference>
<keyword evidence="5" id="KW-1133">Transmembrane helix</keyword>
<name>A0ABT6XC10_9GAMM</name>
<dbReference type="InterPro" id="IPR050465">
    <property type="entry name" value="UPF0194_transport"/>
</dbReference>
<evidence type="ECO:0000313" key="8">
    <source>
        <dbReference type="Proteomes" id="UP001321580"/>
    </source>
</evidence>
<dbReference type="EMBL" id="JASGBI010000001">
    <property type="protein sequence ID" value="MDI9237684.1"/>
    <property type="molecule type" value="Genomic_DNA"/>
</dbReference>
<feature type="transmembrane region" description="Helical" evidence="5">
    <location>
        <begin position="26"/>
        <end position="47"/>
    </location>
</feature>
<evidence type="ECO:0000256" key="4">
    <source>
        <dbReference type="SAM" id="Coils"/>
    </source>
</evidence>
<protein>
    <submittedName>
        <fullName evidence="7">HlyD family efflux transporter periplasmic adaptor subunit</fullName>
    </submittedName>
</protein>
<dbReference type="Gene3D" id="1.10.287.470">
    <property type="entry name" value="Helix hairpin bin"/>
    <property type="match status" value="1"/>
</dbReference>
<proteinExistence type="inferred from homology"/>
<dbReference type="Gene3D" id="2.40.50.100">
    <property type="match status" value="1"/>
</dbReference>
<dbReference type="PANTHER" id="PTHR32347:SF14">
    <property type="entry name" value="EFFLUX SYSTEM COMPONENT YKNX-RELATED"/>
    <property type="match status" value="1"/>
</dbReference>
<keyword evidence="5" id="KW-0472">Membrane</keyword>
<dbReference type="Gene3D" id="2.40.420.20">
    <property type="match status" value="1"/>
</dbReference>
<dbReference type="SUPFAM" id="SSF111369">
    <property type="entry name" value="HlyD-like secretion proteins"/>
    <property type="match status" value="1"/>
</dbReference>
<comment type="caution">
    <text evidence="7">The sequence shown here is derived from an EMBL/GenBank/DDBJ whole genome shotgun (WGS) entry which is preliminary data.</text>
</comment>
<evidence type="ECO:0000259" key="6">
    <source>
        <dbReference type="Pfam" id="PF25917"/>
    </source>
</evidence>
<dbReference type="PANTHER" id="PTHR32347">
    <property type="entry name" value="EFFLUX SYSTEM COMPONENT YKNX-RELATED"/>
    <property type="match status" value="1"/>
</dbReference>
<evidence type="ECO:0000313" key="7">
    <source>
        <dbReference type="EMBL" id="MDI9237684.1"/>
    </source>
</evidence>
<feature type="domain" description="Multidrug resistance protein MdtA-like barrel-sandwich hybrid" evidence="6">
    <location>
        <begin position="90"/>
        <end position="273"/>
    </location>
</feature>
<reference evidence="7 8" key="1">
    <citation type="submission" date="2023-05" db="EMBL/GenBank/DDBJ databases">
        <title>Lysobacter sp. strain LF1 Genome sequencing and assembly.</title>
        <authorList>
            <person name="Jung Y."/>
        </authorList>
    </citation>
    <scope>NUCLEOTIDE SEQUENCE [LARGE SCALE GENOMIC DNA]</scope>
    <source>
        <strain evidence="7 8">LF1</strain>
    </source>
</reference>
<dbReference type="Gene3D" id="2.40.30.170">
    <property type="match status" value="1"/>
</dbReference>
<dbReference type="InterPro" id="IPR058625">
    <property type="entry name" value="MdtA-like_BSH"/>
</dbReference>
<keyword evidence="8" id="KW-1185">Reference proteome</keyword>
<keyword evidence="3 4" id="KW-0175">Coiled coil</keyword>
<dbReference type="Pfam" id="PF25917">
    <property type="entry name" value="BSH_RND"/>
    <property type="match status" value="1"/>
</dbReference>
<gene>
    <name evidence="7" type="ORF">QLQ15_02020</name>
</gene>
<keyword evidence="5" id="KW-0812">Transmembrane</keyword>
<evidence type="ECO:0000256" key="5">
    <source>
        <dbReference type="SAM" id="Phobius"/>
    </source>
</evidence>
<evidence type="ECO:0000256" key="1">
    <source>
        <dbReference type="ARBA" id="ARBA00004196"/>
    </source>
</evidence>